<dbReference type="STRING" id="49186.SAMN05421647_11343"/>
<comment type="catalytic activity">
    <reaction evidence="1">
        <text>ATP-independent breakage of single-stranded DNA, followed by passage and rejoining.</text>
        <dbReference type="EC" id="5.6.2.1"/>
    </reaction>
</comment>
<dbReference type="InterPro" id="IPR013824">
    <property type="entry name" value="Topo_IA_cen_sub1"/>
</dbReference>
<proteinExistence type="inferred from homology"/>
<dbReference type="Gene3D" id="2.70.20.10">
    <property type="entry name" value="Topoisomerase I, domain 3"/>
    <property type="match status" value="1"/>
</dbReference>
<dbReference type="InterPro" id="IPR013825">
    <property type="entry name" value="Topo_IA_cen_sub2"/>
</dbReference>
<sequence length="725" mass="80568">MGLQVYMAEKPKMGRVIAQALAARQGVPCPREEKGAQMIRGNGWAVGWLAGHAYTLYDTADYRPEWAVGWNNMPLPLLPEPFRFKPIDMEHLVKIRAAMSSLLTEANSVVIATDAGQEGQIIAEIFLSENNWSGPTYRLWSSAQEIEAMKSALSSIESNDLMKYQGHKLSGLARMKSDWLIGINLTIAYTRLARKAGYNVLASAGRVQSALLAICVDHEDKVLAFKSGHYYDMVADLVTADGTRLTAELVIPEELLDGKHCTDRDALQTIMGQLQGQSAKVSAISSNTHTRHPPTPFNLTNLCIYMGGVSDMSAAEVVAKYQEMYEAGHLTYTRTDDTFYEDEQLTKIGQLFDALAKDEELAPLVAGANKNLRPSSFCSSKITEHPANSPTSSLPNWGNFDSASRQIYLAVAKRLIAQFYPDYISTSSTAAISIGGQQFQTKGVTVDQAGWTQVQPLQGDEDDRQPLPTLTKGQSLTIESIRLEAKKTRAPARMTESRLLKIMENASGHLSDPRLKERLKDNASLGTSATRHTYVDLLVQKRKFLSLYPDKTLRPTKLGRQVRSLLPVELTSPDLTALWEISFNKIRLGRQEPDAFMNNMKTWISAQCEKATALKLERNPMAVPCSAPSCESVMIRRESKANKGMFFWMCTDDDCRNYVADDGGKPVEPLAGDGTPCPTCGEPFKTRMRKRNLKNVSKTRHHTDRRYIMCANKHFPPKTSNNKPS</sequence>
<evidence type="ECO:0000256" key="6">
    <source>
        <dbReference type="ARBA" id="ARBA00023235"/>
    </source>
</evidence>
<dbReference type="PRINTS" id="PR00417">
    <property type="entry name" value="PRTPISMRASEI"/>
</dbReference>
<dbReference type="GO" id="GO:0006281">
    <property type="term" value="P:DNA repair"/>
    <property type="evidence" value="ECO:0007669"/>
    <property type="project" value="TreeGrafter"/>
</dbReference>
<dbReference type="PROSITE" id="PS52039">
    <property type="entry name" value="TOPO_IA_2"/>
    <property type="match status" value="1"/>
</dbReference>
<dbReference type="GO" id="GO:0003917">
    <property type="term" value="F:DNA topoisomerase type I (single strand cut, ATP-independent) activity"/>
    <property type="evidence" value="ECO:0007669"/>
    <property type="project" value="UniProtKB-EC"/>
</dbReference>
<dbReference type="Gene3D" id="1.10.460.10">
    <property type="entry name" value="Topoisomerase I, domain 2"/>
    <property type="match status" value="1"/>
</dbReference>
<evidence type="ECO:0000256" key="9">
    <source>
        <dbReference type="ARBA" id="ARBA00032235"/>
    </source>
</evidence>
<dbReference type="InterPro" id="IPR023405">
    <property type="entry name" value="Topo_IA_core_domain"/>
</dbReference>
<evidence type="ECO:0000256" key="10">
    <source>
        <dbReference type="ARBA" id="ARBA00032877"/>
    </source>
</evidence>
<evidence type="ECO:0000256" key="8">
    <source>
        <dbReference type="ARBA" id="ARBA00031985"/>
    </source>
</evidence>
<dbReference type="GO" id="GO:0006265">
    <property type="term" value="P:DNA topological change"/>
    <property type="evidence" value="ECO:0007669"/>
    <property type="project" value="InterPro"/>
</dbReference>
<dbReference type="InterPro" id="IPR003602">
    <property type="entry name" value="Topo_IA_DNA-bd_dom"/>
</dbReference>
<gene>
    <name evidence="12" type="ORF">SAMN05421647_11343</name>
</gene>
<dbReference type="Pfam" id="PF01131">
    <property type="entry name" value="Topoisom_bac"/>
    <property type="match status" value="1"/>
</dbReference>
<dbReference type="Proteomes" id="UP000186895">
    <property type="component" value="Unassembled WGS sequence"/>
</dbReference>
<dbReference type="SUPFAM" id="SSF56712">
    <property type="entry name" value="Prokaryotic type I DNA topoisomerase"/>
    <property type="match status" value="1"/>
</dbReference>
<comment type="similarity">
    <text evidence="2">Belongs to the type IA topoisomerase family.</text>
</comment>
<name>A0A1N6XAA8_9GAMM</name>
<accession>A0A1N6XAA8</accession>
<keyword evidence="4" id="KW-0799">Topoisomerase</keyword>
<evidence type="ECO:0000256" key="2">
    <source>
        <dbReference type="ARBA" id="ARBA00009446"/>
    </source>
</evidence>
<dbReference type="InterPro" id="IPR003601">
    <property type="entry name" value="Topo_IA_2"/>
</dbReference>
<dbReference type="InterPro" id="IPR000380">
    <property type="entry name" value="Topo_IA"/>
</dbReference>
<dbReference type="AlphaFoldDB" id="A0A1N6XAA8"/>
<dbReference type="GO" id="GO:0003677">
    <property type="term" value="F:DNA binding"/>
    <property type="evidence" value="ECO:0007669"/>
    <property type="project" value="UniProtKB-KW"/>
</dbReference>
<dbReference type="SMART" id="SM00436">
    <property type="entry name" value="TOP1Bc"/>
    <property type="match status" value="1"/>
</dbReference>
<dbReference type="PANTHER" id="PTHR11390:SF21">
    <property type="entry name" value="DNA TOPOISOMERASE 3-ALPHA"/>
    <property type="match status" value="1"/>
</dbReference>
<evidence type="ECO:0000259" key="11">
    <source>
        <dbReference type="PROSITE" id="PS52039"/>
    </source>
</evidence>
<evidence type="ECO:0000256" key="4">
    <source>
        <dbReference type="ARBA" id="ARBA00023029"/>
    </source>
</evidence>
<organism evidence="12 13">
    <name type="scientific">Marinobacterium stanieri</name>
    <dbReference type="NCBI Taxonomy" id="49186"/>
    <lineage>
        <taxon>Bacteria</taxon>
        <taxon>Pseudomonadati</taxon>
        <taxon>Pseudomonadota</taxon>
        <taxon>Gammaproteobacteria</taxon>
        <taxon>Oceanospirillales</taxon>
        <taxon>Oceanospirillaceae</taxon>
        <taxon>Marinobacterium</taxon>
    </lineage>
</organism>
<evidence type="ECO:0000313" key="12">
    <source>
        <dbReference type="EMBL" id="SIQ99207.1"/>
    </source>
</evidence>
<dbReference type="PANTHER" id="PTHR11390">
    <property type="entry name" value="PROKARYOTIC DNA TOPOISOMERASE"/>
    <property type="match status" value="1"/>
</dbReference>
<keyword evidence="6 12" id="KW-0413">Isomerase</keyword>
<evidence type="ECO:0000313" key="13">
    <source>
        <dbReference type="Proteomes" id="UP000186895"/>
    </source>
</evidence>
<dbReference type="RefSeq" id="WP_076466069.1">
    <property type="nucleotide sequence ID" value="NZ_FTMN01000013.1"/>
</dbReference>
<feature type="domain" description="Topo IA-type catalytic" evidence="11">
    <location>
        <begin position="164"/>
        <end position="608"/>
    </location>
</feature>
<dbReference type="SMART" id="SM00437">
    <property type="entry name" value="TOP1Ac"/>
    <property type="match status" value="1"/>
</dbReference>
<dbReference type="Gene3D" id="3.40.50.140">
    <property type="match status" value="1"/>
</dbReference>
<evidence type="ECO:0000256" key="5">
    <source>
        <dbReference type="ARBA" id="ARBA00023125"/>
    </source>
</evidence>
<keyword evidence="13" id="KW-1185">Reference proteome</keyword>
<protein>
    <recommendedName>
        <fullName evidence="3">DNA topoisomerase</fullName>
        <ecNumber evidence="3">5.6.2.1</ecNumber>
    </recommendedName>
    <alternativeName>
        <fullName evidence="10">Omega-protein</fullName>
    </alternativeName>
    <alternativeName>
        <fullName evidence="9">Relaxing enzyme</fullName>
    </alternativeName>
    <alternativeName>
        <fullName evidence="7">Swivelase</fullName>
    </alternativeName>
    <alternativeName>
        <fullName evidence="8">Untwisting enzyme</fullName>
    </alternativeName>
</protein>
<dbReference type="InterPro" id="IPR013826">
    <property type="entry name" value="Topo_IA_cen_sub3"/>
</dbReference>
<evidence type="ECO:0000256" key="1">
    <source>
        <dbReference type="ARBA" id="ARBA00000213"/>
    </source>
</evidence>
<reference evidence="12 13" key="1">
    <citation type="submission" date="2017-01" db="EMBL/GenBank/DDBJ databases">
        <authorList>
            <person name="Mah S.A."/>
            <person name="Swanson W.J."/>
            <person name="Moy G.W."/>
            <person name="Vacquier V.D."/>
        </authorList>
    </citation>
    <scope>NUCLEOTIDE SEQUENCE [LARGE SCALE GENOMIC DNA]</scope>
    <source>
        <strain evidence="12 13">DSM 7027</strain>
    </source>
</reference>
<dbReference type="GO" id="GO:0006310">
    <property type="term" value="P:DNA recombination"/>
    <property type="evidence" value="ECO:0007669"/>
    <property type="project" value="TreeGrafter"/>
</dbReference>
<dbReference type="EC" id="5.6.2.1" evidence="3"/>
<evidence type="ECO:0000256" key="7">
    <source>
        <dbReference type="ARBA" id="ARBA00030003"/>
    </source>
</evidence>
<dbReference type="InterPro" id="IPR013497">
    <property type="entry name" value="Topo_IA_cen"/>
</dbReference>
<dbReference type="Gene3D" id="1.10.290.10">
    <property type="entry name" value="Topoisomerase I, domain 4"/>
    <property type="match status" value="1"/>
</dbReference>
<dbReference type="EMBL" id="FTMN01000013">
    <property type="protein sequence ID" value="SIQ99207.1"/>
    <property type="molecule type" value="Genomic_DNA"/>
</dbReference>
<dbReference type="GO" id="GO:0043597">
    <property type="term" value="C:cytoplasmic replication fork"/>
    <property type="evidence" value="ECO:0007669"/>
    <property type="project" value="TreeGrafter"/>
</dbReference>
<evidence type="ECO:0000256" key="3">
    <source>
        <dbReference type="ARBA" id="ARBA00012891"/>
    </source>
</evidence>
<keyword evidence="5" id="KW-0238">DNA-binding</keyword>